<proteinExistence type="predicted"/>
<comment type="caution">
    <text evidence="2">The sequence shown here is derived from an EMBL/GenBank/DDBJ whole genome shotgun (WGS) entry which is preliminary data.</text>
</comment>
<gene>
    <name evidence="2" type="ORF">PSTG_01493</name>
</gene>
<reference evidence="3" key="1">
    <citation type="submission" date="2014-03" db="EMBL/GenBank/DDBJ databases">
        <title>The Genome Sequence of Puccinia striiformis f. sp. tritici PST-78.</title>
        <authorList>
            <consortium name="The Broad Institute Genome Sequencing Platform"/>
            <person name="Cuomo C."/>
            <person name="Hulbert S."/>
            <person name="Chen X."/>
            <person name="Walker B."/>
            <person name="Young S.K."/>
            <person name="Zeng Q."/>
            <person name="Gargeya S."/>
            <person name="Fitzgerald M."/>
            <person name="Haas B."/>
            <person name="Abouelleil A."/>
            <person name="Alvarado L."/>
            <person name="Arachchi H.M."/>
            <person name="Berlin A.M."/>
            <person name="Chapman S.B."/>
            <person name="Goldberg J."/>
            <person name="Griggs A."/>
            <person name="Gujja S."/>
            <person name="Hansen M."/>
            <person name="Howarth C."/>
            <person name="Imamovic A."/>
            <person name="Larimer J."/>
            <person name="McCowan C."/>
            <person name="Montmayeur A."/>
            <person name="Murphy C."/>
            <person name="Neiman D."/>
            <person name="Pearson M."/>
            <person name="Priest M."/>
            <person name="Roberts A."/>
            <person name="Saif S."/>
            <person name="Shea T."/>
            <person name="Sisk P."/>
            <person name="Sykes S."/>
            <person name="Wortman J."/>
            <person name="Nusbaum C."/>
            <person name="Birren B."/>
        </authorList>
    </citation>
    <scope>NUCLEOTIDE SEQUENCE [LARGE SCALE GENOMIC DNA]</scope>
    <source>
        <strain evidence="3">race PST-78</strain>
    </source>
</reference>
<evidence type="ECO:0000313" key="2">
    <source>
        <dbReference type="EMBL" id="KNF05278.1"/>
    </source>
</evidence>
<protein>
    <submittedName>
        <fullName evidence="2">Uncharacterized protein</fullName>
    </submittedName>
</protein>
<evidence type="ECO:0000256" key="1">
    <source>
        <dbReference type="SAM" id="MobiDB-lite"/>
    </source>
</evidence>
<feature type="region of interest" description="Disordered" evidence="1">
    <location>
        <begin position="197"/>
        <end position="252"/>
    </location>
</feature>
<dbReference type="AlphaFoldDB" id="A0A0L0W156"/>
<keyword evidence="3" id="KW-1185">Reference proteome</keyword>
<accession>A0A0L0W156</accession>
<evidence type="ECO:0000313" key="3">
    <source>
        <dbReference type="Proteomes" id="UP000054564"/>
    </source>
</evidence>
<organism evidence="2 3">
    <name type="scientific">Puccinia striiformis f. sp. tritici PST-78</name>
    <dbReference type="NCBI Taxonomy" id="1165861"/>
    <lineage>
        <taxon>Eukaryota</taxon>
        <taxon>Fungi</taxon>
        <taxon>Dikarya</taxon>
        <taxon>Basidiomycota</taxon>
        <taxon>Pucciniomycotina</taxon>
        <taxon>Pucciniomycetes</taxon>
        <taxon>Pucciniales</taxon>
        <taxon>Pucciniaceae</taxon>
        <taxon>Puccinia</taxon>
    </lineage>
</organism>
<dbReference type="EMBL" id="AJIL01000008">
    <property type="protein sequence ID" value="KNF05278.1"/>
    <property type="molecule type" value="Genomic_DNA"/>
</dbReference>
<name>A0A0L0W156_9BASI</name>
<dbReference type="Proteomes" id="UP000054564">
    <property type="component" value="Unassembled WGS sequence"/>
</dbReference>
<sequence>MSRSQLGTPVATGRLKLIEPPPATTAWKKYKTDCARLWLTILRIHDFVRRVRGSALLELERRGRSSELEAFARPKNPTLPTPSVPPHISTVNLSPDSLWRVDSTPSNSKLFVLLTWHNHTNLLSNFNSCAASALVFTPLKRAIEAERCCIFMHLNQSSAFYALPGTGMPKMQLLMVVATLISFLCFLEGFSAAPTHHKHLQGRSPQAQYNRDGPQSRPKARPFTANARLKTSYNPFRPKPRPQLAPSRNDHGKVILVGGKPARIRPYNFWDYGGQVNNYSSDFQ</sequence>